<proteinExistence type="predicted"/>
<dbReference type="OrthoDB" id="5119511at2"/>
<evidence type="ECO:0000256" key="1">
    <source>
        <dbReference type="SAM" id="MobiDB-lite"/>
    </source>
</evidence>
<dbReference type="RefSeq" id="WP_133764955.1">
    <property type="nucleotide sequence ID" value="NZ_BAAARP010000001.1"/>
</dbReference>
<evidence type="ECO:0000313" key="2">
    <source>
        <dbReference type="EMBL" id="TDS80213.1"/>
    </source>
</evidence>
<organism evidence="2 3">
    <name type="scientific">Amnibacterium kyonggiense</name>
    <dbReference type="NCBI Taxonomy" id="595671"/>
    <lineage>
        <taxon>Bacteria</taxon>
        <taxon>Bacillati</taxon>
        <taxon>Actinomycetota</taxon>
        <taxon>Actinomycetes</taxon>
        <taxon>Micrococcales</taxon>
        <taxon>Microbacteriaceae</taxon>
        <taxon>Amnibacterium</taxon>
    </lineage>
</organism>
<dbReference type="AlphaFoldDB" id="A0A4R7FR16"/>
<dbReference type="EMBL" id="SOAM01000001">
    <property type="protein sequence ID" value="TDS80213.1"/>
    <property type="molecule type" value="Genomic_DNA"/>
</dbReference>
<name>A0A4R7FR16_9MICO</name>
<gene>
    <name evidence="2" type="ORF">CLV52_0767</name>
</gene>
<dbReference type="Proteomes" id="UP000295344">
    <property type="component" value="Unassembled WGS sequence"/>
</dbReference>
<accession>A0A4R7FR16</accession>
<evidence type="ECO:0000313" key="3">
    <source>
        <dbReference type="Proteomes" id="UP000295344"/>
    </source>
</evidence>
<protein>
    <submittedName>
        <fullName evidence="2">Uncharacterized protein</fullName>
    </submittedName>
</protein>
<sequence>MRRISYAQTVIGTDEHLADLVLQYATVLARAGSADTVVVPGRVADGPVESVSLLVGPASQITSWSDAEPFDVDVSDAVADLERRIASATGGSHADEIGPGAIDEFDDLA</sequence>
<feature type="region of interest" description="Disordered" evidence="1">
    <location>
        <begin position="89"/>
        <end position="109"/>
    </location>
</feature>
<comment type="caution">
    <text evidence="2">The sequence shown here is derived from an EMBL/GenBank/DDBJ whole genome shotgun (WGS) entry which is preliminary data.</text>
</comment>
<keyword evidence="3" id="KW-1185">Reference proteome</keyword>
<reference evidence="2 3" key="1">
    <citation type="submission" date="2019-03" db="EMBL/GenBank/DDBJ databases">
        <title>Genomic Encyclopedia of Archaeal and Bacterial Type Strains, Phase II (KMG-II): from individual species to whole genera.</title>
        <authorList>
            <person name="Goeker M."/>
        </authorList>
    </citation>
    <scope>NUCLEOTIDE SEQUENCE [LARGE SCALE GENOMIC DNA]</scope>
    <source>
        <strain evidence="2 3">DSM 24782</strain>
    </source>
</reference>